<accession>A0ABW3YX41</accession>
<dbReference type="PROSITE" id="PS01321">
    <property type="entry name" value="RUVC"/>
    <property type="match status" value="1"/>
</dbReference>
<evidence type="ECO:0000313" key="15">
    <source>
        <dbReference type="Proteomes" id="UP001597173"/>
    </source>
</evidence>
<comment type="subcellular location">
    <subcellularLocation>
        <location evidence="12">Cytoplasm</location>
    </subcellularLocation>
</comment>
<keyword evidence="10 12" id="KW-0233">DNA recombination</keyword>
<evidence type="ECO:0000313" key="14">
    <source>
        <dbReference type="EMBL" id="MFD1328203.1"/>
    </source>
</evidence>
<comment type="similarity">
    <text evidence="1 12">Belongs to the RuvC family.</text>
</comment>
<evidence type="ECO:0000256" key="12">
    <source>
        <dbReference type="HAMAP-Rule" id="MF_00034"/>
    </source>
</evidence>
<dbReference type="SUPFAM" id="SSF53098">
    <property type="entry name" value="Ribonuclease H-like"/>
    <property type="match status" value="1"/>
</dbReference>
<proteinExistence type="inferred from homology"/>
<evidence type="ECO:0000256" key="13">
    <source>
        <dbReference type="NCBIfam" id="TIGR00228"/>
    </source>
</evidence>
<dbReference type="NCBIfam" id="TIGR00228">
    <property type="entry name" value="ruvC"/>
    <property type="match status" value="1"/>
</dbReference>
<dbReference type="RefSeq" id="WP_374837810.1">
    <property type="nucleotide sequence ID" value="NZ_JBHEEW010000005.1"/>
</dbReference>
<keyword evidence="7 12" id="KW-0378">Hydrolase</keyword>
<dbReference type="HAMAP" id="MF_00034">
    <property type="entry name" value="RuvC"/>
    <property type="match status" value="1"/>
</dbReference>
<dbReference type="InterPro" id="IPR020563">
    <property type="entry name" value="X-over_junc_endoDNase_Mg_BS"/>
</dbReference>
<comment type="caution">
    <text evidence="14">The sequence shown here is derived from an EMBL/GenBank/DDBJ whole genome shotgun (WGS) entry which is preliminary data.</text>
</comment>
<dbReference type="CDD" id="cd16962">
    <property type="entry name" value="RuvC"/>
    <property type="match status" value="1"/>
</dbReference>
<evidence type="ECO:0000256" key="8">
    <source>
        <dbReference type="ARBA" id="ARBA00022842"/>
    </source>
</evidence>
<sequence>MQGTIRIIGIDPGLRRTGWGIIDTLGNSLRFVASGTVTSDGDMDLASRLCQLHDGLAEIIHAYRPDEAAVEQTFVNKDATATLKLGQARGIAMLVPARAGLRVAEYAPNAVKKAVIGVGHGDKQQIQMMLKVLMPKVEFKGADAADALAIAVCHAHNRGSLASRLGQLAG</sequence>
<dbReference type="PRINTS" id="PR00696">
    <property type="entry name" value="RSOLVASERUVC"/>
</dbReference>
<evidence type="ECO:0000256" key="3">
    <source>
        <dbReference type="ARBA" id="ARBA00022722"/>
    </source>
</evidence>
<evidence type="ECO:0000256" key="10">
    <source>
        <dbReference type="ARBA" id="ARBA00023172"/>
    </source>
</evidence>
<dbReference type="InterPro" id="IPR002176">
    <property type="entry name" value="X-over_junc_endoDNase_RuvC"/>
</dbReference>
<comment type="catalytic activity">
    <reaction evidence="12">
        <text>Endonucleolytic cleavage at a junction such as a reciprocal single-stranded crossover between two homologous DNA duplexes (Holliday junction).</text>
        <dbReference type="EC" id="3.1.21.10"/>
    </reaction>
</comment>
<dbReference type="PANTHER" id="PTHR30194:SF3">
    <property type="entry name" value="CROSSOVER JUNCTION ENDODEOXYRIBONUCLEASE RUVC"/>
    <property type="match status" value="1"/>
</dbReference>
<protein>
    <recommendedName>
        <fullName evidence="12 13">Crossover junction endodeoxyribonuclease RuvC</fullName>
        <ecNumber evidence="12 13">3.1.21.10</ecNumber>
    </recommendedName>
    <alternativeName>
        <fullName evidence="12">Holliday junction nuclease RuvC</fullName>
    </alternativeName>
    <alternativeName>
        <fullName evidence="12">Holliday junction resolvase RuvC</fullName>
    </alternativeName>
</protein>
<dbReference type="InterPro" id="IPR012337">
    <property type="entry name" value="RNaseH-like_sf"/>
</dbReference>
<feature type="binding site" evidence="12">
    <location>
        <position position="71"/>
    </location>
    <ligand>
        <name>Mg(2+)</name>
        <dbReference type="ChEBI" id="CHEBI:18420"/>
        <label>2</label>
    </ligand>
</feature>
<keyword evidence="8 12" id="KW-0460">Magnesium</keyword>
<evidence type="ECO:0000256" key="2">
    <source>
        <dbReference type="ARBA" id="ARBA00022490"/>
    </source>
</evidence>
<feature type="active site" evidence="12">
    <location>
        <position position="71"/>
    </location>
</feature>
<dbReference type="Gene3D" id="3.30.420.10">
    <property type="entry name" value="Ribonuclease H-like superfamily/Ribonuclease H"/>
    <property type="match status" value="1"/>
</dbReference>
<feature type="binding site" evidence="12">
    <location>
        <position position="143"/>
    </location>
    <ligand>
        <name>Mg(2+)</name>
        <dbReference type="ChEBI" id="CHEBI:18420"/>
        <label>1</label>
    </ligand>
</feature>
<keyword evidence="3 12" id="KW-0540">Nuclease</keyword>
<keyword evidence="15" id="KW-1185">Reference proteome</keyword>
<evidence type="ECO:0000256" key="7">
    <source>
        <dbReference type="ARBA" id="ARBA00022801"/>
    </source>
</evidence>
<keyword evidence="5 12" id="KW-0255">Endonuclease</keyword>
<dbReference type="PANTHER" id="PTHR30194">
    <property type="entry name" value="CROSSOVER JUNCTION ENDODEOXYRIBONUCLEASE RUVC"/>
    <property type="match status" value="1"/>
</dbReference>
<feature type="binding site" evidence="12">
    <location>
        <position position="11"/>
    </location>
    <ligand>
        <name>Mg(2+)</name>
        <dbReference type="ChEBI" id="CHEBI:18420"/>
        <label>1</label>
    </ligand>
</feature>
<dbReference type="EMBL" id="JBHTNF010000004">
    <property type="protein sequence ID" value="MFD1328203.1"/>
    <property type="molecule type" value="Genomic_DNA"/>
</dbReference>
<name>A0ABW3YX41_MYCRA</name>
<evidence type="ECO:0000256" key="1">
    <source>
        <dbReference type="ARBA" id="ARBA00009518"/>
    </source>
</evidence>
<keyword evidence="9 12" id="KW-0238">DNA-binding</keyword>
<feature type="active site" evidence="12">
    <location>
        <position position="11"/>
    </location>
</feature>
<evidence type="ECO:0000256" key="11">
    <source>
        <dbReference type="ARBA" id="ARBA00023204"/>
    </source>
</evidence>
<keyword evidence="2 12" id="KW-0963">Cytoplasm</keyword>
<comment type="function">
    <text evidence="12">The RuvA-RuvB-RuvC complex processes Holliday junction (HJ) DNA during genetic recombination and DNA repair. Endonuclease that resolves HJ intermediates. Cleaves cruciform DNA by making single-stranded nicks across the HJ at symmetrical positions within the homologous arms, yielding a 5'-phosphate and a 3'-hydroxyl group; requires a central core of homology in the junction. The consensus cleavage sequence is 5'-(A/T)TT(C/G)-3'. Cleavage occurs on the 3'-side of the TT dinucleotide at the point of strand exchange. HJ branch migration catalyzed by RuvA-RuvB allows RuvC to scan DNA until it finds its consensus sequence, where it cleaves and resolves the cruciform DNA.</text>
</comment>
<gene>
    <name evidence="12 14" type="primary">ruvC</name>
    <name evidence="14" type="ORF">ACFQ33_09885</name>
</gene>
<evidence type="ECO:0000256" key="4">
    <source>
        <dbReference type="ARBA" id="ARBA00022723"/>
    </source>
</evidence>
<reference evidence="15" key="1">
    <citation type="journal article" date="2019" name="Int. J. Syst. Evol. Microbiol.">
        <title>The Global Catalogue of Microorganisms (GCM) 10K type strain sequencing project: providing services to taxonomists for standard genome sequencing and annotation.</title>
        <authorList>
            <consortium name="The Broad Institute Genomics Platform"/>
            <consortium name="The Broad Institute Genome Sequencing Center for Infectious Disease"/>
            <person name="Wu L."/>
            <person name="Ma J."/>
        </authorList>
    </citation>
    <scope>NUCLEOTIDE SEQUENCE [LARGE SCALE GENOMIC DNA]</scope>
    <source>
        <strain evidence="15">CCUG 55609</strain>
    </source>
</reference>
<dbReference type="InterPro" id="IPR036397">
    <property type="entry name" value="RNaseH_sf"/>
</dbReference>
<evidence type="ECO:0000256" key="5">
    <source>
        <dbReference type="ARBA" id="ARBA00022759"/>
    </source>
</evidence>
<evidence type="ECO:0000256" key="6">
    <source>
        <dbReference type="ARBA" id="ARBA00022763"/>
    </source>
</evidence>
<feature type="active site" evidence="12">
    <location>
        <position position="143"/>
    </location>
</feature>
<evidence type="ECO:0000256" key="9">
    <source>
        <dbReference type="ARBA" id="ARBA00023125"/>
    </source>
</evidence>
<comment type="cofactor">
    <cofactor evidence="12">
        <name>Mg(2+)</name>
        <dbReference type="ChEBI" id="CHEBI:18420"/>
    </cofactor>
    <text evidence="12">Binds 2 Mg(2+) ion per subunit.</text>
</comment>
<organism evidence="14 15">
    <name type="scientific">Mycoplana ramosa</name>
    <name type="common">Mycoplana bullata</name>
    <dbReference type="NCBI Taxonomy" id="40837"/>
    <lineage>
        <taxon>Bacteria</taxon>
        <taxon>Pseudomonadati</taxon>
        <taxon>Pseudomonadota</taxon>
        <taxon>Alphaproteobacteria</taxon>
        <taxon>Hyphomicrobiales</taxon>
        <taxon>Rhizobiaceae</taxon>
        <taxon>Mycoplana</taxon>
    </lineage>
</organism>
<keyword evidence="4 12" id="KW-0479">Metal-binding</keyword>
<keyword evidence="11 12" id="KW-0234">DNA repair</keyword>
<dbReference type="Proteomes" id="UP001597173">
    <property type="component" value="Unassembled WGS sequence"/>
</dbReference>
<keyword evidence="6 12" id="KW-0227">DNA damage</keyword>
<dbReference type="Pfam" id="PF02075">
    <property type="entry name" value="RuvC"/>
    <property type="match status" value="1"/>
</dbReference>
<dbReference type="EC" id="3.1.21.10" evidence="12 13"/>
<comment type="subunit">
    <text evidence="12">Homodimer which binds Holliday junction (HJ) DNA. The HJ becomes 2-fold symmetrical on binding to RuvC with unstacked arms; it has a different conformation from HJ DNA in complex with RuvA. In the full resolvosome a probable DNA-RuvA(4)-RuvB(12)-RuvC(2) complex forms which resolves the HJ.</text>
</comment>